<dbReference type="PANTHER" id="PTHR11008:SF9">
    <property type="entry name" value="PROTEIN TAKEOUT-LIKE PROTEIN"/>
    <property type="match status" value="1"/>
</dbReference>
<gene>
    <name evidence="2" type="primary">AVEN_7281_1</name>
    <name evidence="2" type="ORF">CDAR_52151</name>
</gene>
<reference evidence="2 3" key="1">
    <citation type="submission" date="2021-06" db="EMBL/GenBank/DDBJ databases">
        <title>Caerostris darwini draft genome.</title>
        <authorList>
            <person name="Kono N."/>
            <person name="Arakawa K."/>
        </authorList>
    </citation>
    <scope>NUCLEOTIDE SEQUENCE [LARGE SCALE GENOMIC DNA]</scope>
</reference>
<name>A0AAV4NM52_9ARAC</name>
<feature type="region of interest" description="Disordered" evidence="1">
    <location>
        <begin position="298"/>
        <end position="318"/>
    </location>
</feature>
<dbReference type="InterPro" id="IPR010562">
    <property type="entry name" value="Haemolymph_juvenile_hormone-bd"/>
</dbReference>
<dbReference type="AlphaFoldDB" id="A0AAV4NM52"/>
<evidence type="ECO:0000256" key="1">
    <source>
        <dbReference type="SAM" id="MobiDB-lite"/>
    </source>
</evidence>
<dbReference type="Proteomes" id="UP001054837">
    <property type="component" value="Unassembled WGS sequence"/>
</dbReference>
<evidence type="ECO:0000313" key="3">
    <source>
        <dbReference type="Proteomes" id="UP001054837"/>
    </source>
</evidence>
<protein>
    <submittedName>
        <fullName evidence="2">Uncharacterized protein</fullName>
    </submittedName>
</protein>
<sequence>MTHFQFHWVTWLQLRTASSARSVRLEWRPEKATVPLVDHEGHEHGTGGGLSSLAVRGQYLCHGATESRLLIEDKSVEEDDPLLHTLHNVLISKMSEARNTVLHGSPAGHILVMDPFKMEPLSLTVQEPKGFVNVSLRKMSVEGLGNFQLRDIVTNLDILRTSVLMRFPEIKVKATYKLKGFLNPPFSQSLSDEGLFEARIPNGMASWIGRIDLKDTEHSGDSILSLSQAAFRTYWEAASHAFSSFLKKNKDALESAGELLQAVSAAVIEKVQKMAEEGSGAGHRPRHGKVQADFLVRDVPSEAQPPHNQRHRSRFRAA</sequence>
<proteinExistence type="predicted"/>
<dbReference type="EMBL" id="BPLQ01001797">
    <property type="protein sequence ID" value="GIX85538.1"/>
    <property type="molecule type" value="Genomic_DNA"/>
</dbReference>
<dbReference type="Pfam" id="PF06585">
    <property type="entry name" value="JHBP"/>
    <property type="match status" value="1"/>
</dbReference>
<comment type="caution">
    <text evidence="2">The sequence shown here is derived from an EMBL/GenBank/DDBJ whole genome shotgun (WGS) entry which is preliminary data.</text>
</comment>
<evidence type="ECO:0000313" key="2">
    <source>
        <dbReference type="EMBL" id="GIX85538.1"/>
    </source>
</evidence>
<accession>A0AAV4NM52</accession>
<dbReference type="Gene3D" id="3.15.10.30">
    <property type="entry name" value="Haemolymph juvenile hormone binding protein"/>
    <property type="match status" value="1"/>
</dbReference>
<dbReference type="PANTHER" id="PTHR11008">
    <property type="entry name" value="PROTEIN TAKEOUT-LIKE PROTEIN"/>
    <property type="match status" value="1"/>
</dbReference>
<feature type="compositionally biased region" description="Basic residues" evidence="1">
    <location>
        <begin position="308"/>
        <end position="318"/>
    </location>
</feature>
<dbReference type="SMART" id="SM00700">
    <property type="entry name" value="JHBP"/>
    <property type="match status" value="1"/>
</dbReference>
<organism evidence="2 3">
    <name type="scientific">Caerostris darwini</name>
    <dbReference type="NCBI Taxonomy" id="1538125"/>
    <lineage>
        <taxon>Eukaryota</taxon>
        <taxon>Metazoa</taxon>
        <taxon>Ecdysozoa</taxon>
        <taxon>Arthropoda</taxon>
        <taxon>Chelicerata</taxon>
        <taxon>Arachnida</taxon>
        <taxon>Araneae</taxon>
        <taxon>Araneomorphae</taxon>
        <taxon>Entelegynae</taxon>
        <taxon>Araneoidea</taxon>
        <taxon>Araneidae</taxon>
        <taxon>Caerostris</taxon>
    </lineage>
</organism>
<dbReference type="InterPro" id="IPR038606">
    <property type="entry name" value="To_sf"/>
</dbReference>
<keyword evidence="3" id="KW-1185">Reference proteome</keyword>